<dbReference type="Proteomes" id="UP000283878">
    <property type="component" value="Unassembled WGS sequence"/>
</dbReference>
<accession>A0AAX1XIV2</accession>
<keyword evidence="5" id="KW-0472">Membrane</keyword>
<comment type="similarity">
    <text evidence="2">Belongs to the membrane fusion protein (MFP) (TC 8.A.1) family.</text>
</comment>
<protein>
    <submittedName>
        <fullName evidence="10">HlyD family secretion protein</fullName>
    </submittedName>
</protein>
<dbReference type="SUPFAM" id="SSF111369">
    <property type="entry name" value="HlyD-like secretion proteins"/>
    <property type="match status" value="2"/>
</dbReference>
<evidence type="ECO:0000259" key="9">
    <source>
        <dbReference type="Pfam" id="PF25954"/>
    </source>
</evidence>
<dbReference type="GO" id="GO:0016020">
    <property type="term" value="C:membrane"/>
    <property type="evidence" value="ECO:0007669"/>
    <property type="project" value="UniProtKB-SubCell"/>
</dbReference>
<dbReference type="Pfam" id="PF25954">
    <property type="entry name" value="Beta-barrel_RND_2"/>
    <property type="match status" value="1"/>
</dbReference>
<evidence type="ECO:0000313" key="11">
    <source>
        <dbReference type="Proteomes" id="UP000283878"/>
    </source>
</evidence>
<comment type="caution">
    <text evidence="10">The sequence shown here is derived from an EMBL/GenBank/DDBJ whole genome shotgun (WGS) entry which is preliminary data.</text>
</comment>
<dbReference type="EMBL" id="PKPZ01000015">
    <property type="protein sequence ID" value="RPB36436.1"/>
    <property type="molecule type" value="Genomic_DNA"/>
</dbReference>
<evidence type="ECO:0000259" key="7">
    <source>
        <dbReference type="Pfam" id="PF25876"/>
    </source>
</evidence>
<dbReference type="Pfam" id="PF25917">
    <property type="entry name" value="BSH_RND"/>
    <property type="match status" value="1"/>
</dbReference>
<comment type="subcellular location">
    <subcellularLocation>
        <location evidence="1">Membrane</location>
        <topology evidence="1">Single-pass membrane protein</topology>
    </subcellularLocation>
</comment>
<evidence type="ECO:0000259" key="8">
    <source>
        <dbReference type="Pfam" id="PF25917"/>
    </source>
</evidence>
<organism evidence="10 11">
    <name type="scientific">Vibrio diabolicus</name>
    <dbReference type="NCBI Taxonomy" id="50719"/>
    <lineage>
        <taxon>Bacteria</taxon>
        <taxon>Pseudomonadati</taxon>
        <taxon>Pseudomonadota</taxon>
        <taxon>Gammaproteobacteria</taxon>
        <taxon>Vibrionales</taxon>
        <taxon>Vibrionaceae</taxon>
        <taxon>Vibrio</taxon>
        <taxon>Vibrio diabolicus subgroup</taxon>
    </lineage>
</organism>
<evidence type="ECO:0000256" key="5">
    <source>
        <dbReference type="ARBA" id="ARBA00023136"/>
    </source>
</evidence>
<dbReference type="InterPro" id="IPR050739">
    <property type="entry name" value="MFP"/>
</dbReference>
<gene>
    <name evidence="10" type="ORF">CYQ91_18500</name>
</gene>
<name>A0AAX1XIV2_9VIBR</name>
<evidence type="ECO:0000256" key="4">
    <source>
        <dbReference type="ARBA" id="ARBA00022989"/>
    </source>
</evidence>
<keyword evidence="3" id="KW-0812">Transmembrane</keyword>
<keyword evidence="4" id="KW-1133">Transmembrane helix</keyword>
<sequence length="354" mass="38171">MSKAESSSRKLSFIIIGLVFVVWLYSLWADRVTPITGTARIHSYLVRITPEVSGNLTEIHVRNNQVVNAGDVLFEIDPRDYQINLRSAEANLAIAGQNIGANTAAVEVAQAKVIESLAARDNAREQAARVTELAAKGVLSKSELDNAIEAKARAQATLEAAEASLAQAKHNLGPEGQDNPQILAAIANLEKAQLDLQRTKVIAPSKGIVSNLQLTVGQKATTGSPLVTFIDPRGVWVSALVRENSLEHVRAGQKTKIVLDALPGRVFEGRVESIGWGTGGSNDVDPTTGFLVADNNSLNAQRYPVNIVFEGGGIPENVRYGSKATVAFLTEQSTFGEWLASFWMRVLSIWTYVS</sequence>
<dbReference type="Gene3D" id="1.10.287.470">
    <property type="entry name" value="Helix hairpin bin"/>
    <property type="match status" value="1"/>
</dbReference>
<feature type="domain" description="Multidrug resistance protein MdtA-like barrel-sandwich hybrid" evidence="8">
    <location>
        <begin position="46"/>
        <end position="226"/>
    </location>
</feature>
<feature type="domain" description="CusB-like beta-barrel" evidence="9">
    <location>
        <begin position="235"/>
        <end position="274"/>
    </location>
</feature>
<dbReference type="InterPro" id="IPR058624">
    <property type="entry name" value="MdtA-like_HH"/>
</dbReference>
<evidence type="ECO:0000256" key="2">
    <source>
        <dbReference type="ARBA" id="ARBA00009477"/>
    </source>
</evidence>
<proteinExistence type="inferred from homology"/>
<evidence type="ECO:0000313" key="10">
    <source>
        <dbReference type="EMBL" id="RPB36436.1"/>
    </source>
</evidence>
<dbReference type="RefSeq" id="WP_124008816.1">
    <property type="nucleotide sequence ID" value="NZ_PKPZ01000015.1"/>
</dbReference>
<reference evidence="10 11" key="1">
    <citation type="journal article" date="2018" name="AMB Express">
        <title>Occurrence and significance of pathogenicity and fitness islands in environmental vibrios.</title>
        <authorList>
            <person name="Klein S."/>
            <person name="Pipes S."/>
            <person name="Lovell C.R."/>
        </authorList>
    </citation>
    <scope>NUCLEOTIDE SEQUENCE [LARGE SCALE GENOMIC DNA]</scope>
    <source>
        <strain evidence="10 11">JBS-8-11-1</strain>
    </source>
</reference>
<dbReference type="Gene3D" id="2.40.30.170">
    <property type="match status" value="1"/>
</dbReference>
<dbReference type="InterPro" id="IPR058792">
    <property type="entry name" value="Beta-barrel_RND_2"/>
</dbReference>
<dbReference type="Pfam" id="PF25876">
    <property type="entry name" value="HH_MFP_RND"/>
    <property type="match status" value="1"/>
</dbReference>
<evidence type="ECO:0000256" key="1">
    <source>
        <dbReference type="ARBA" id="ARBA00004167"/>
    </source>
</evidence>
<keyword evidence="6" id="KW-0175">Coiled coil</keyword>
<feature type="coiled-coil region" evidence="6">
    <location>
        <begin position="144"/>
        <end position="171"/>
    </location>
</feature>
<dbReference type="PANTHER" id="PTHR30386">
    <property type="entry name" value="MEMBRANE FUSION SUBUNIT OF EMRAB-TOLC MULTIDRUG EFFLUX PUMP"/>
    <property type="match status" value="1"/>
</dbReference>
<dbReference type="Gene3D" id="2.40.50.100">
    <property type="match status" value="1"/>
</dbReference>
<evidence type="ECO:0000256" key="6">
    <source>
        <dbReference type="SAM" id="Coils"/>
    </source>
</evidence>
<dbReference type="InterPro" id="IPR058625">
    <property type="entry name" value="MdtA-like_BSH"/>
</dbReference>
<evidence type="ECO:0000256" key="3">
    <source>
        <dbReference type="ARBA" id="ARBA00022692"/>
    </source>
</evidence>
<feature type="domain" description="Multidrug resistance protein MdtA-like alpha-helical hairpin" evidence="7">
    <location>
        <begin position="107"/>
        <end position="172"/>
    </location>
</feature>
<dbReference type="PANTHER" id="PTHR30386:SF26">
    <property type="entry name" value="TRANSPORT PROTEIN COMB"/>
    <property type="match status" value="1"/>
</dbReference>
<dbReference type="AlphaFoldDB" id="A0AAX1XIV2"/>